<dbReference type="Pfam" id="PF00698">
    <property type="entry name" value="Acyl_transf_1"/>
    <property type="match status" value="1"/>
</dbReference>
<dbReference type="PROSITE" id="PS52004">
    <property type="entry name" value="KS3_2"/>
    <property type="match status" value="1"/>
</dbReference>
<sequence>MARLATFRMSCINLRPVKDEIGASATRKVARRNILRWDKSNRGDAVVKDAAYSRFTAFASNVPLFGWLDTIDHGVVGAQPTPPLPHGPDPDSDLRKNPSVLTKRKRARGLDTEASLPAHAMPPSPRGLYRGRRHHPSDAEFKSMTATPPGGDSQLKEDILGAVIAQPLAERTVSQTMHDGLLFQPIAVAIETKTFQGDENYGLVHLGVWTAAWHVRMRKFMPPGHGKRLVTLPVLLVAHHNWSLFFACDRGDRIDMVPFGPIGGTWKLSETYKLLENLRALTACFMGAAANMAEYKDGFVRDFGNQPQHTIMGIAEELMSNRISHFFDLHGPSATVETACSSSLVAVHLACQSLRSGESEMAIAGGVNLLLSPDSFLQLHILSVLSPEGRSRSFDDEGRGYGRGEGCGVVVLKPLASALRDGDAIRAVIRGTGSNSDGWTKGMAMPSGPSQISLIKDVYETFGLDYASTQYMEAHGTGTKVGDPTEAYAIYNTIGRAARDQKLIMGSVKPNIGHLEPAAGIAGLIKGVLALERSLIPPNILLTKINRKIPLDAWNMEIPTTLKPWPTTQLRRMSISSFGLGGTNAHVVMEAHGAGDPGVHRDQDGRTDSLKSHKRLFFLSSQDQGGFARIASSLTKHIDSLGPLAARSSYLADLAHTLATARAGLGWLSSFVAESLIDVREQLTAGLGQDATRRRHKKPRLAFIFTGQGAQWAGMGMQMLQKPVFAASMATSTTYLARLGCDWDPIVELAKKEDESRLSKPGISQAVCTVLQIALVDELRSWGVQPTKVIGHSSGEIAAAYCIGALSHLDAVAAAYFRGKASAAATTAPGVASKKGTGMGMMAVLCSKERVEKLISGTDGGASITV</sequence>
<dbReference type="SUPFAM" id="SSF52151">
    <property type="entry name" value="FabD/lysophospholipase-like"/>
    <property type="match status" value="1"/>
</dbReference>
<evidence type="ECO:0000256" key="5">
    <source>
        <dbReference type="SAM" id="MobiDB-lite"/>
    </source>
</evidence>
<dbReference type="GO" id="GO:0006633">
    <property type="term" value="P:fatty acid biosynthetic process"/>
    <property type="evidence" value="ECO:0007669"/>
    <property type="project" value="InterPro"/>
</dbReference>
<dbReference type="GO" id="GO:0044550">
    <property type="term" value="P:secondary metabolite biosynthetic process"/>
    <property type="evidence" value="ECO:0007669"/>
    <property type="project" value="TreeGrafter"/>
</dbReference>
<dbReference type="GO" id="GO:0004312">
    <property type="term" value="F:fatty acid synthase activity"/>
    <property type="evidence" value="ECO:0007669"/>
    <property type="project" value="TreeGrafter"/>
</dbReference>
<dbReference type="AlphaFoldDB" id="A0AA97PFM2"/>
<dbReference type="SMART" id="SM00827">
    <property type="entry name" value="PKS_AT"/>
    <property type="match status" value="1"/>
</dbReference>
<dbReference type="SUPFAM" id="SSF53901">
    <property type="entry name" value="Thiolase-like"/>
    <property type="match status" value="2"/>
</dbReference>
<dbReference type="InterPro" id="IPR014043">
    <property type="entry name" value="Acyl_transferase_dom"/>
</dbReference>
<protein>
    <recommendedName>
        <fullName evidence="6">Ketosynthase family 3 (KS3) domain-containing protein</fullName>
    </recommendedName>
</protein>
<evidence type="ECO:0000256" key="3">
    <source>
        <dbReference type="ARBA" id="ARBA00022679"/>
    </source>
</evidence>
<dbReference type="GO" id="GO:0016491">
    <property type="term" value="F:oxidoreductase activity"/>
    <property type="evidence" value="ECO:0007669"/>
    <property type="project" value="UniProtKB-KW"/>
</dbReference>
<dbReference type="InterPro" id="IPR032821">
    <property type="entry name" value="PKS_assoc"/>
</dbReference>
<keyword evidence="3" id="KW-0808">Transferase</keyword>
<dbReference type="InterPro" id="IPR020841">
    <property type="entry name" value="PKS_Beta-ketoAc_synthase_dom"/>
</dbReference>
<organism evidence="7">
    <name type="scientific">Pyricularia oryzae (strain Y34)</name>
    <name type="common">Rice blast fungus</name>
    <name type="synonym">Magnaporthe oryzae</name>
    <dbReference type="NCBI Taxonomy" id="1143189"/>
    <lineage>
        <taxon>Eukaryota</taxon>
        <taxon>Fungi</taxon>
        <taxon>Dikarya</taxon>
        <taxon>Ascomycota</taxon>
        <taxon>Pezizomycotina</taxon>
        <taxon>Sordariomycetes</taxon>
        <taxon>Sordariomycetidae</taxon>
        <taxon>Magnaporthales</taxon>
        <taxon>Pyriculariaceae</taxon>
        <taxon>Pyricularia</taxon>
    </lineage>
</organism>
<dbReference type="PANTHER" id="PTHR43775:SF29">
    <property type="entry name" value="ASPERFURANONE POLYKETIDE SYNTHASE AFOG-RELATED"/>
    <property type="match status" value="1"/>
</dbReference>
<dbReference type="EMBL" id="JH792978">
    <property type="protein sequence ID" value="ELQ32768.1"/>
    <property type="molecule type" value="Genomic_DNA"/>
</dbReference>
<dbReference type="InterPro" id="IPR001227">
    <property type="entry name" value="Ac_transferase_dom_sf"/>
</dbReference>
<reference evidence="7" key="1">
    <citation type="journal article" date="2012" name="PLoS Genet.">
        <title>Comparative analysis of the genomes of two field isolates of the rice blast fungus Magnaporthe oryzae.</title>
        <authorList>
            <person name="Xue M."/>
            <person name="Yang J."/>
            <person name="Li Z."/>
            <person name="Hu S."/>
            <person name="Yao N."/>
            <person name="Dean R.A."/>
            <person name="Zhao W."/>
            <person name="Shen M."/>
            <person name="Zhang H."/>
            <person name="Li C."/>
            <person name="Liu L."/>
            <person name="Cao L."/>
            <person name="Xu X."/>
            <person name="Xing Y."/>
            <person name="Hsiang T."/>
            <person name="Zhang Z."/>
            <person name="Xu J.R."/>
            <person name="Peng Y.L."/>
        </authorList>
    </citation>
    <scope>NUCLEOTIDE SEQUENCE</scope>
    <source>
        <strain evidence="7">Y34</strain>
    </source>
</reference>
<accession>A0AA97PFM2</accession>
<dbReference type="Pfam" id="PF00109">
    <property type="entry name" value="ketoacyl-synt"/>
    <property type="match status" value="1"/>
</dbReference>
<dbReference type="SMART" id="SM00825">
    <property type="entry name" value="PKS_KS"/>
    <property type="match status" value="1"/>
</dbReference>
<dbReference type="InterPro" id="IPR016035">
    <property type="entry name" value="Acyl_Trfase/lysoPLipase"/>
</dbReference>
<evidence type="ECO:0000256" key="2">
    <source>
        <dbReference type="ARBA" id="ARBA00022553"/>
    </source>
</evidence>
<dbReference type="PROSITE" id="PS00606">
    <property type="entry name" value="KS3_1"/>
    <property type="match status" value="1"/>
</dbReference>
<dbReference type="Gene3D" id="3.40.366.10">
    <property type="entry name" value="Malonyl-Coenzyme A Acyl Carrier Protein, domain 2"/>
    <property type="match status" value="1"/>
</dbReference>
<feature type="domain" description="Ketosynthase family 3 (KS3)" evidence="6">
    <location>
        <begin position="183"/>
        <end position="591"/>
    </location>
</feature>
<feature type="region of interest" description="Disordered" evidence="5">
    <location>
        <begin position="78"/>
        <end position="134"/>
    </location>
</feature>
<evidence type="ECO:0000256" key="4">
    <source>
        <dbReference type="ARBA" id="ARBA00023002"/>
    </source>
</evidence>
<gene>
    <name evidence="7" type="ORF">OOU_Y34scaffold01043g1</name>
</gene>
<dbReference type="Pfam" id="PF02801">
    <property type="entry name" value="Ketoacyl-synt_C"/>
    <property type="match status" value="1"/>
</dbReference>
<dbReference type="PANTHER" id="PTHR43775">
    <property type="entry name" value="FATTY ACID SYNTHASE"/>
    <property type="match status" value="1"/>
</dbReference>
<dbReference type="InterPro" id="IPR050091">
    <property type="entry name" value="PKS_NRPS_Biosynth_Enz"/>
</dbReference>
<dbReference type="InterPro" id="IPR016039">
    <property type="entry name" value="Thiolase-like"/>
</dbReference>
<evidence type="ECO:0000256" key="1">
    <source>
        <dbReference type="ARBA" id="ARBA00022450"/>
    </source>
</evidence>
<dbReference type="Gene3D" id="3.40.47.10">
    <property type="match status" value="1"/>
</dbReference>
<dbReference type="InterPro" id="IPR014030">
    <property type="entry name" value="Ketoacyl_synth_N"/>
</dbReference>
<dbReference type="InterPro" id="IPR014031">
    <property type="entry name" value="Ketoacyl_synth_C"/>
</dbReference>
<name>A0AA97PFM2_PYRO3</name>
<evidence type="ECO:0000259" key="6">
    <source>
        <dbReference type="PROSITE" id="PS52004"/>
    </source>
</evidence>
<proteinExistence type="predicted"/>
<dbReference type="Pfam" id="PF16197">
    <property type="entry name" value="KAsynt_C_assoc"/>
    <property type="match status" value="1"/>
</dbReference>
<dbReference type="CDD" id="cd00833">
    <property type="entry name" value="PKS"/>
    <property type="match status" value="1"/>
</dbReference>
<dbReference type="InterPro" id="IPR018201">
    <property type="entry name" value="Ketoacyl_synth_AS"/>
</dbReference>
<evidence type="ECO:0000313" key="7">
    <source>
        <dbReference type="EMBL" id="ELQ32768.1"/>
    </source>
</evidence>
<keyword evidence="1" id="KW-0596">Phosphopantetheine</keyword>
<dbReference type="Proteomes" id="UP000011086">
    <property type="component" value="Unassembled WGS sequence"/>
</dbReference>
<keyword evidence="2" id="KW-0597">Phosphoprotein</keyword>
<keyword evidence="4" id="KW-0560">Oxidoreductase</keyword>
<dbReference type="GO" id="GO:0004315">
    <property type="term" value="F:3-oxoacyl-[acyl-carrier-protein] synthase activity"/>
    <property type="evidence" value="ECO:0007669"/>
    <property type="project" value="InterPro"/>
</dbReference>